<dbReference type="Pfam" id="PF13392">
    <property type="entry name" value="HNH_3"/>
    <property type="match status" value="1"/>
</dbReference>
<dbReference type="GO" id="GO:0004519">
    <property type="term" value="F:endonuclease activity"/>
    <property type="evidence" value="ECO:0007669"/>
    <property type="project" value="UniProtKB-KW"/>
</dbReference>
<dbReference type="KEGG" id="vg:9712795"/>
<organism evidence="5 6">
    <name type="scientific">Escherichia phage RB16</name>
    <dbReference type="NCBI Taxonomy" id="2681599"/>
    <lineage>
        <taxon>Viruses</taxon>
        <taxon>Duplodnaviria</taxon>
        <taxon>Heunggongvirae</taxon>
        <taxon>Uroviricota</taxon>
        <taxon>Caudoviricetes</taxon>
        <taxon>Pantevenvirales</taxon>
        <taxon>Straboviridae</taxon>
        <taxon>Pseudotevenvirus</taxon>
        <taxon>Pseudotevenvirus RB16</taxon>
    </lineage>
</organism>
<keyword evidence="5" id="KW-0378">Hydrolase</keyword>
<evidence type="ECO:0000256" key="1">
    <source>
        <dbReference type="ARBA" id="ARBA00023015"/>
    </source>
</evidence>
<evidence type="ECO:0000313" key="6">
    <source>
        <dbReference type="Proteomes" id="UP000001091"/>
    </source>
</evidence>
<organismHost>
    <name type="scientific">Escherichia coli</name>
    <dbReference type="NCBI Taxonomy" id="562"/>
</organismHost>
<dbReference type="SUPFAM" id="SSF54060">
    <property type="entry name" value="His-Me finger endonucleases"/>
    <property type="match status" value="1"/>
</dbReference>
<reference evidence="5 6" key="1">
    <citation type="journal article" date="2010" name="Virol. J.">
        <title>Genomes of the T4-related bacteriophages as windows on microbial genome evolution.</title>
        <authorList>
            <person name="Petrov V.M."/>
            <person name="Ratnayaka S."/>
            <person name="Nolan J.M."/>
            <person name="Miller E.S."/>
            <person name="Karam J.D."/>
        </authorList>
    </citation>
    <scope>NUCLEOTIDE SEQUENCE [LARGE SCALE GENOMIC DNA]</scope>
</reference>
<dbReference type="InterPro" id="IPR044925">
    <property type="entry name" value="His-Me_finger_sf"/>
</dbReference>
<dbReference type="InterPro" id="IPR003615">
    <property type="entry name" value="HNH_nuc"/>
</dbReference>
<dbReference type="SUPFAM" id="SSF54171">
    <property type="entry name" value="DNA-binding domain"/>
    <property type="match status" value="1"/>
</dbReference>
<evidence type="ECO:0000256" key="2">
    <source>
        <dbReference type="ARBA" id="ARBA00023125"/>
    </source>
</evidence>
<keyword evidence="6" id="KW-1185">Reference proteome</keyword>
<dbReference type="RefSeq" id="YP_003858354.1">
    <property type="nucleotide sequence ID" value="NC_014467.1"/>
</dbReference>
<dbReference type="InterPro" id="IPR001471">
    <property type="entry name" value="AP2/ERF_dom"/>
</dbReference>
<protein>
    <submittedName>
        <fullName evidence="5">Putative homing endonuclease RB16 1</fullName>
    </submittedName>
</protein>
<dbReference type="Proteomes" id="UP000001091">
    <property type="component" value="Segment"/>
</dbReference>
<feature type="domain" description="AP2/ERF" evidence="4">
    <location>
        <begin position="126"/>
        <end position="176"/>
    </location>
</feature>
<dbReference type="GeneID" id="9712795"/>
<dbReference type="GO" id="GO:0003677">
    <property type="term" value="F:DNA binding"/>
    <property type="evidence" value="ECO:0007669"/>
    <property type="project" value="UniProtKB-KW"/>
</dbReference>
<dbReference type="InterPro" id="IPR016177">
    <property type="entry name" value="DNA-bd_dom_sf"/>
</dbReference>
<dbReference type="EMBL" id="HM134276">
    <property type="protein sequence ID" value="ADJ55358.1"/>
    <property type="molecule type" value="Genomic_DNA"/>
</dbReference>
<evidence type="ECO:0000313" key="5">
    <source>
        <dbReference type="EMBL" id="ADJ55358.1"/>
    </source>
</evidence>
<dbReference type="InterPro" id="IPR036955">
    <property type="entry name" value="AP2/ERF_dom_sf"/>
</dbReference>
<keyword evidence="2" id="KW-0238">DNA-binding</keyword>
<dbReference type="GO" id="GO:0003700">
    <property type="term" value="F:DNA-binding transcription factor activity"/>
    <property type="evidence" value="ECO:0007669"/>
    <property type="project" value="InterPro"/>
</dbReference>
<gene>
    <name evidence="5" type="ORF">RB16p054</name>
</gene>
<keyword evidence="1" id="KW-0805">Transcription regulation</keyword>
<dbReference type="Gene3D" id="3.30.730.10">
    <property type="entry name" value="AP2/ERF domain"/>
    <property type="match status" value="1"/>
</dbReference>
<keyword evidence="3" id="KW-0804">Transcription</keyword>
<sequence>MKLKTKSHGGGNRTIDDEISSINELLPMLDVDVVLGKIYWKNSPRKSVPAGTEAGSKTKHGYVAIGYKKTYYRRHRIIFYVANGYLPLVVDHKHGVESGDGIDNLQDITQQQNSVKMRMSRRNSSGFRGVSFHQKSGKWQSCIVYNRKTIYLGLYETPELAHSAYTDKRKELFGEI</sequence>
<proteinExistence type="predicted"/>
<keyword evidence="5" id="KW-0255">Endonuclease</keyword>
<evidence type="ECO:0000259" key="4">
    <source>
        <dbReference type="PROSITE" id="PS51032"/>
    </source>
</evidence>
<evidence type="ECO:0000256" key="3">
    <source>
        <dbReference type="ARBA" id="ARBA00023163"/>
    </source>
</evidence>
<dbReference type="PROSITE" id="PS51032">
    <property type="entry name" value="AP2_ERF"/>
    <property type="match status" value="1"/>
</dbReference>
<accession>D9ICB5</accession>
<name>D9ICB5_BPRB1</name>
<keyword evidence="5" id="KW-0540">Nuclease</keyword>